<organism evidence="6 7">
    <name type="scientific">Strongylocentrotus purpuratus</name>
    <name type="common">Purple sea urchin</name>
    <dbReference type="NCBI Taxonomy" id="7668"/>
    <lineage>
        <taxon>Eukaryota</taxon>
        <taxon>Metazoa</taxon>
        <taxon>Echinodermata</taxon>
        <taxon>Eleutherozoa</taxon>
        <taxon>Echinozoa</taxon>
        <taxon>Echinoidea</taxon>
        <taxon>Euechinoidea</taxon>
        <taxon>Echinacea</taxon>
        <taxon>Camarodonta</taxon>
        <taxon>Echinidea</taxon>
        <taxon>Strongylocentrotidae</taxon>
        <taxon>Strongylocentrotus</taxon>
    </lineage>
</organism>
<dbReference type="KEGG" id="spu:100890521"/>
<dbReference type="InterPro" id="IPR020422">
    <property type="entry name" value="TYR_PHOSPHATASE_DUAL_dom"/>
</dbReference>
<dbReference type="GO" id="GO:0060271">
    <property type="term" value="P:cilium assembly"/>
    <property type="evidence" value="ECO:0000318"/>
    <property type="project" value="GO_Central"/>
</dbReference>
<reference evidence="6" key="2">
    <citation type="submission" date="2021-01" db="UniProtKB">
        <authorList>
            <consortium name="EnsemblMetazoa"/>
        </authorList>
    </citation>
    <scope>IDENTIFICATION</scope>
</reference>
<keyword evidence="2" id="KW-0904">Protein phosphatase</keyword>
<feature type="domain" description="Tyrosine specific protein phosphatases" evidence="5">
    <location>
        <begin position="157"/>
        <end position="224"/>
    </location>
</feature>
<sequence>MTSEASSNMDSSTGAHIGSTQRPTAKYSKLTNSLRVLTTGSMQCSMFCGGKGCKYDNPSKWSEDQMAIKGLFSHWVTKRILAMSRPSTEAVKKYDIINQFKEHGIKAVINLQTKGEHAHCGLGLEPGGFSYDQEEFMENDIFFYNFGWDDYGVKSLTFILDMVKVMTFAVKEGKVGVHCHAGLGRTGVLIACYLIYAKRFDGDHAIHFVREKRPGSIQTKGQVECCQQFAQFLIPLRVVFSLCDPCSFPFTLQQFINRQKHLLHGAESREMKHIPKIIKIVCVRLHQLANIRDVHSTCSLGRSDSSDTLKKFTPGVFKDTRRSTEENLLKEEKERRRLSLQLLSDNNGLSASAAEAYSTVPPGRKSPNLDLRKLHLNDGSTVSSSEDDAMSIGKAQRLKTSHSEDSLGASHLSRLRISASLLNNPSLMNMQEDGDVEMVADAMGFDTRGRGEDGDDDEEEDEQEDVGEEGGVAAALRNLKQRVESLQHNLNQSQSAWKIVATEEDPFVLAALMWSWLEHLKEPVLQGKDVEKLVEYSGDLLKSLNLLEKYQKLTLDCLLKTIAGLRPVSNDVEERLVHRFIAAITHRHHQHDNKDLLQFVNGYISALRSTMPSVKARGNANPSSSSKPPEMKDFVPEKKKVAMEEKKKAKGKKKKEKSPRREEVVVKKREKENDQGSSDDEEPFKITVPKKRGSALPPIF</sequence>
<name>A0A7M7GGE0_STRPU</name>
<dbReference type="InterPro" id="IPR029021">
    <property type="entry name" value="Prot-tyrosine_phosphatase-like"/>
</dbReference>
<evidence type="ECO:0000256" key="2">
    <source>
        <dbReference type="ARBA" id="ARBA00022912"/>
    </source>
</evidence>
<dbReference type="FunCoup" id="A0A7M7GGE0">
    <property type="interactions" value="734"/>
</dbReference>
<dbReference type="OrthoDB" id="542013at2759"/>
<dbReference type="SMART" id="SM00404">
    <property type="entry name" value="PTPc_motif"/>
    <property type="match status" value="1"/>
</dbReference>
<feature type="compositionally biased region" description="Basic and acidic residues" evidence="3">
    <location>
        <begin position="659"/>
        <end position="674"/>
    </location>
</feature>
<dbReference type="GO" id="GO:0004725">
    <property type="term" value="F:protein tyrosine phosphatase activity"/>
    <property type="evidence" value="ECO:0000318"/>
    <property type="project" value="GO_Central"/>
</dbReference>
<feature type="compositionally biased region" description="Acidic residues" evidence="3">
    <location>
        <begin position="453"/>
        <end position="468"/>
    </location>
</feature>
<dbReference type="PROSITE" id="PS50056">
    <property type="entry name" value="TYR_PHOSPHATASE_2"/>
    <property type="match status" value="1"/>
</dbReference>
<protein>
    <recommendedName>
        <fullName evidence="8">Protein tyrosine phosphatase domain-containing protein 1</fullName>
    </recommendedName>
</protein>
<dbReference type="Gene3D" id="3.90.190.10">
    <property type="entry name" value="Protein tyrosine phosphatase superfamily"/>
    <property type="match status" value="1"/>
</dbReference>
<feature type="region of interest" description="Disordered" evidence="3">
    <location>
        <begin position="1"/>
        <end position="24"/>
    </location>
</feature>
<evidence type="ECO:0000259" key="4">
    <source>
        <dbReference type="PROSITE" id="PS50054"/>
    </source>
</evidence>
<dbReference type="OMA" id="CNERDPV"/>
<evidence type="ECO:0000313" key="6">
    <source>
        <dbReference type="EnsemblMetazoa" id="XP_003725586"/>
    </source>
</evidence>
<keyword evidence="7" id="KW-1185">Reference proteome</keyword>
<feature type="compositionally biased region" description="Basic residues" evidence="3">
    <location>
        <begin position="648"/>
        <end position="658"/>
    </location>
</feature>
<dbReference type="InterPro" id="IPR049573">
    <property type="entry name" value="PTPDC1_PTP"/>
</dbReference>
<dbReference type="CTD" id="138639"/>
<dbReference type="Pfam" id="PF00782">
    <property type="entry name" value="DSPc"/>
    <property type="match status" value="1"/>
</dbReference>
<dbReference type="InterPro" id="IPR016130">
    <property type="entry name" value="Tyr_Pase_AS"/>
</dbReference>
<feature type="region of interest" description="Disordered" evidence="3">
    <location>
        <begin position="445"/>
        <end position="470"/>
    </location>
</feature>
<dbReference type="GO" id="GO:0005737">
    <property type="term" value="C:cytoplasm"/>
    <property type="evidence" value="ECO:0000318"/>
    <property type="project" value="GO_Central"/>
</dbReference>
<dbReference type="InterPro" id="IPR003595">
    <property type="entry name" value="Tyr_Pase_cat"/>
</dbReference>
<dbReference type="RefSeq" id="XP_003725586.1">
    <property type="nucleotide sequence ID" value="XM_003725538.3"/>
</dbReference>
<evidence type="ECO:0000313" key="7">
    <source>
        <dbReference type="Proteomes" id="UP000007110"/>
    </source>
</evidence>
<dbReference type="AlphaFoldDB" id="A0A7M7GGE0"/>
<dbReference type="EnsemblMetazoa" id="XM_003725538">
    <property type="protein sequence ID" value="XP_003725586"/>
    <property type="gene ID" value="LOC100890521"/>
</dbReference>
<dbReference type="PROSITE" id="PS00383">
    <property type="entry name" value="TYR_PHOSPHATASE_1"/>
    <property type="match status" value="1"/>
</dbReference>
<evidence type="ECO:0000259" key="5">
    <source>
        <dbReference type="PROSITE" id="PS50056"/>
    </source>
</evidence>
<dbReference type="FunFam" id="3.90.190.10:FF:000238">
    <property type="entry name" value="Uncharacterized protein"/>
    <property type="match status" value="1"/>
</dbReference>
<dbReference type="PANTHER" id="PTHR23339">
    <property type="entry name" value="TYROSINE SPECIFIC PROTEIN PHOSPHATASE AND DUAL SPECIFICITY PROTEIN PHOSPHATASE"/>
    <property type="match status" value="1"/>
</dbReference>
<dbReference type="InParanoid" id="A0A7M7GGE0"/>
<dbReference type="SUPFAM" id="SSF52799">
    <property type="entry name" value="(Phosphotyrosine protein) phosphatases II"/>
    <property type="match status" value="1"/>
</dbReference>
<keyword evidence="1" id="KW-0378">Hydrolase</keyword>
<accession>A0A7M7GGE0</accession>
<dbReference type="Proteomes" id="UP000007110">
    <property type="component" value="Unassembled WGS sequence"/>
</dbReference>
<dbReference type="InterPro" id="IPR000387">
    <property type="entry name" value="Tyr_Pase_dom"/>
</dbReference>
<dbReference type="CDD" id="cd14506">
    <property type="entry name" value="PTP_PTPDC1"/>
    <property type="match status" value="1"/>
</dbReference>
<feature type="compositionally biased region" description="Basic and acidic residues" evidence="3">
    <location>
        <begin position="629"/>
        <end position="647"/>
    </location>
</feature>
<evidence type="ECO:0000256" key="3">
    <source>
        <dbReference type="SAM" id="MobiDB-lite"/>
    </source>
</evidence>
<dbReference type="InterPro" id="IPR000340">
    <property type="entry name" value="Dual-sp_phosphatase_cat-dom"/>
</dbReference>
<dbReference type="PROSITE" id="PS50054">
    <property type="entry name" value="TYR_PHOSPHATASE_DUAL"/>
    <property type="match status" value="1"/>
</dbReference>
<dbReference type="SMART" id="SM00195">
    <property type="entry name" value="DSPc"/>
    <property type="match status" value="1"/>
</dbReference>
<dbReference type="InterPro" id="IPR050561">
    <property type="entry name" value="PTP"/>
</dbReference>
<evidence type="ECO:0000256" key="1">
    <source>
        <dbReference type="ARBA" id="ARBA00022801"/>
    </source>
</evidence>
<feature type="domain" description="Tyrosine-protein phosphatase" evidence="4">
    <location>
        <begin position="71"/>
        <end position="242"/>
    </location>
</feature>
<evidence type="ECO:0008006" key="8">
    <source>
        <dbReference type="Google" id="ProtNLM"/>
    </source>
</evidence>
<dbReference type="GeneID" id="100890521"/>
<proteinExistence type="predicted"/>
<feature type="region of interest" description="Disordered" evidence="3">
    <location>
        <begin position="614"/>
        <end position="700"/>
    </location>
</feature>
<reference evidence="7" key="1">
    <citation type="submission" date="2015-02" db="EMBL/GenBank/DDBJ databases">
        <title>Genome sequencing for Strongylocentrotus purpuratus.</title>
        <authorList>
            <person name="Murali S."/>
            <person name="Liu Y."/>
            <person name="Vee V."/>
            <person name="English A."/>
            <person name="Wang M."/>
            <person name="Skinner E."/>
            <person name="Han Y."/>
            <person name="Muzny D.M."/>
            <person name="Worley K.C."/>
            <person name="Gibbs R.A."/>
        </authorList>
    </citation>
    <scope>NUCLEOTIDE SEQUENCE</scope>
</reference>